<gene>
    <name evidence="2" type="ORF">CCMP2556_LOCUS42213</name>
</gene>
<sequence>MTSLTESKAHFASRAKEIGVSRQCLRALELAGVEAMGTLAYSHGQPGQAIDEAKFSEWLNNVLGAAPSLGESASMKRLLFESQTLVLASLKEQVTGVDQPHGKKIPDAEREERLAGLKASLTGILIEGPLEPSHSLLQLCVHQREVNQISYIAIRTQREALELQIEALDKLDRAWQRIATTDASGDESPFGTTIPDEARARSRSPRRPLWNLEDDQLGRFDAAKDPDFIAFGAGDIPLIPDEVQRETAALNFLESMRFIDGVAKLIKCDLKDVLSPRVIGLAHKLYLEKRPLLQRDPMPGNVIDKSERLMLEKKDPVQVVILGQAKEVKTRFLPLVAIGTGLSGFDGGAKWIRARQEQFSEAQSPFLPSFSCKYGIWSSSPMGSSEAMMYLEDFLDEIEVSLASEAYTTLYGKVLAMFRSYRAGEFDPDSSAVDRVLQTAATWVSAGEVVVRKKSGIAHCLLDSSATVCGPHLSPNYGPLELFEAYDLERCLQCGKKLDTHDHPECFKRKIKMAELSEDQLRGTARWRRKALIARRPQTEEPGFAEHLMETAEEEVDLGFLQGPFKSEDEVSAVLGHDDWSVMRRFVIQQGPKLRPVDDGLEAQLNAAYTSTICLELQDADYVIALTTLLGETPACYFDDFPLFSPAESAEQTDAQILEFLNLLGWRRSQTGAKGLPFADSFDVLAFTLNLALLREGGGLILENKPGRIEKMKQKVLQVKVNGVLKLHEAQELHGLLNFACGYFAGRQLRYDLWFR</sequence>
<comment type="caution">
    <text evidence="2">The sequence shown here is derived from an EMBL/GenBank/DDBJ whole genome shotgun (WGS) entry which is preliminary data.</text>
</comment>
<accession>A0ABP0QIH9</accession>
<reference evidence="2 3" key="1">
    <citation type="submission" date="2024-02" db="EMBL/GenBank/DDBJ databases">
        <authorList>
            <person name="Chen Y."/>
            <person name="Shah S."/>
            <person name="Dougan E. K."/>
            <person name="Thang M."/>
            <person name="Chan C."/>
        </authorList>
    </citation>
    <scope>NUCLEOTIDE SEQUENCE [LARGE SCALE GENOMIC DNA]</scope>
</reference>
<protein>
    <submittedName>
        <fullName evidence="2">Uncharacterized protein</fullName>
    </submittedName>
</protein>
<dbReference type="EMBL" id="CAXAMN010024506">
    <property type="protein sequence ID" value="CAK9087280.1"/>
    <property type="molecule type" value="Genomic_DNA"/>
</dbReference>
<evidence type="ECO:0000256" key="1">
    <source>
        <dbReference type="SAM" id="MobiDB-lite"/>
    </source>
</evidence>
<proteinExistence type="predicted"/>
<evidence type="ECO:0000313" key="2">
    <source>
        <dbReference type="EMBL" id="CAK9087280.1"/>
    </source>
</evidence>
<evidence type="ECO:0000313" key="3">
    <source>
        <dbReference type="Proteomes" id="UP001642484"/>
    </source>
</evidence>
<name>A0ABP0QIH9_9DINO</name>
<keyword evidence="3" id="KW-1185">Reference proteome</keyword>
<feature type="region of interest" description="Disordered" evidence="1">
    <location>
        <begin position="182"/>
        <end position="207"/>
    </location>
</feature>
<organism evidence="2 3">
    <name type="scientific">Durusdinium trenchii</name>
    <dbReference type="NCBI Taxonomy" id="1381693"/>
    <lineage>
        <taxon>Eukaryota</taxon>
        <taxon>Sar</taxon>
        <taxon>Alveolata</taxon>
        <taxon>Dinophyceae</taxon>
        <taxon>Suessiales</taxon>
        <taxon>Symbiodiniaceae</taxon>
        <taxon>Durusdinium</taxon>
    </lineage>
</organism>
<dbReference type="Proteomes" id="UP001642484">
    <property type="component" value="Unassembled WGS sequence"/>
</dbReference>